<keyword evidence="1" id="KW-0540">Nuclease</keyword>
<dbReference type="RefSeq" id="WP_377940733.1">
    <property type="nucleotide sequence ID" value="NZ_JBHUCX010000004.1"/>
</dbReference>
<keyword evidence="1" id="KW-0269">Exonuclease</keyword>
<name>A0ABW4JCB4_9BACL</name>
<gene>
    <name evidence="1" type="ORF">ACFSB2_01300</name>
</gene>
<comment type="caution">
    <text evidence="1">The sequence shown here is derived from an EMBL/GenBank/DDBJ whole genome shotgun (WGS) entry which is preliminary data.</text>
</comment>
<dbReference type="Gene3D" id="3.40.50.10320">
    <property type="entry name" value="LmbE-like"/>
    <property type="match status" value="1"/>
</dbReference>
<keyword evidence="2" id="KW-1185">Reference proteome</keyword>
<dbReference type="EC" id="3.5.1.-" evidence="1"/>
<proteinExistence type="predicted"/>
<dbReference type="Proteomes" id="UP001597079">
    <property type="component" value="Unassembled WGS sequence"/>
</dbReference>
<dbReference type="EMBL" id="JBHUCX010000004">
    <property type="protein sequence ID" value="MFD1673359.1"/>
    <property type="molecule type" value="Genomic_DNA"/>
</dbReference>
<keyword evidence="1" id="KW-0378">Hydrolase</keyword>
<organism evidence="1 2">
    <name type="scientific">Alicyclobacillus fodiniaquatilis</name>
    <dbReference type="NCBI Taxonomy" id="1661150"/>
    <lineage>
        <taxon>Bacteria</taxon>
        <taxon>Bacillati</taxon>
        <taxon>Bacillota</taxon>
        <taxon>Bacilli</taxon>
        <taxon>Bacillales</taxon>
        <taxon>Alicyclobacillaceae</taxon>
        <taxon>Alicyclobacillus</taxon>
    </lineage>
</organism>
<dbReference type="SUPFAM" id="SSF102588">
    <property type="entry name" value="LmbE-like"/>
    <property type="match status" value="1"/>
</dbReference>
<dbReference type="PANTHER" id="PTHR12993:SF27">
    <property type="entry name" value="N-ACETYL-ALPHA-D-GLUCOSAMINYL L-MALATE DEACETYLASE 2-RELATED"/>
    <property type="match status" value="1"/>
</dbReference>
<dbReference type="Pfam" id="PF02585">
    <property type="entry name" value="PIG-L"/>
    <property type="match status" value="1"/>
</dbReference>
<dbReference type="PANTHER" id="PTHR12993">
    <property type="entry name" value="N-ACETYLGLUCOSAMINYL-PHOSPHATIDYLINOSITOL DE-N-ACETYLASE-RELATED"/>
    <property type="match status" value="1"/>
</dbReference>
<dbReference type="GO" id="GO:0004527">
    <property type="term" value="F:exonuclease activity"/>
    <property type="evidence" value="ECO:0007669"/>
    <property type="project" value="UniProtKB-KW"/>
</dbReference>
<evidence type="ECO:0000313" key="2">
    <source>
        <dbReference type="Proteomes" id="UP001597079"/>
    </source>
</evidence>
<protein>
    <submittedName>
        <fullName evidence="1">PIG-L deacetylase family protein</fullName>
        <ecNumber evidence="1">3.5.1.-</ecNumber>
    </submittedName>
</protein>
<accession>A0ABW4JCB4</accession>
<reference evidence="2" key="1">
    <citation type="journal article" date="2019" name="Int. J. Syst. Evol. Microbiol.">
        <title>The Global Catalogue of Microorganisms (GCM) 10K type strain sequencing project: providing services to taxonomists for standard genome sequencing and annotation.</title>
        <authorList>
            <consortium name="The Broad Institute Genomics Platform"/>
            <consortium name="The Broad Institute Genome Sequencing Center for Infectious Disease"/>
            <person name="Wu L."/>
            <person name="Ma J."/>
        </authorList>
    </citation>
    <scope>NUCLEOTIDE SEQUENCE [LARGE SCALE GENOMIC DNA]</scope>
    <source>
        <strain evidence="2">CGMCC 1.12286</strain>
    </source>
</reference>
<evidence type="ECO:0000313" key="1">
    <source>
        <dbReference type="EMBL" id="MFD1673359.1"/>
    </source>
</evidence>
<dbReference type="InterPro" id="IPR024078">
    <property type="entry name" value="LmbE-like_dom_sf"/>
</dbReference>
<sequence length="233" mass="25757">MSTIVAVFAHPDDESFICGGTLAKYAEEGHRVVLVCATLGEAGRRMGVPPIASRESIARLREAELQAACEALSIERLVLLGLRDKTLEIQDEVALASRVEEILQEETPDAIITFHDPLGGHPDHCAIGRVATRAYQTYTAKLERALVPRLFYLAWTGDSSVYTVHPQPVQQVVEISIRDHKKAKLASFRAHKTQSGMNKEIWKSEKQSLSRLSDTEFFVHSLGPALTEKGTLI</sequence>
<dbReference type="InterPro" id="IPR003737">
    <property type="entry name" value="GlcNAc_PI_deacetylase-related"/>
</dbReference>